<sequence>MHLFKQESVLEFKKDDFSLWINDKKLLSFRKGSSNLRLITYLFENVDRDIPAEELEQNVFLNNSITTSKVMRNTGIPSQVLEQHFEIKRESIKLIKKRTPLE</sequence>
<dbReference type="EMBL" id="BJXJ01000005">
    <property type="protein sequence ID" value="GEM74677.1"/>
    <property type="molecule type" value="Genomic_DNA"/>
</dbReference>
<name>A0A511QBT8_9VIBR</name>
<accession>A0A511QBT8</accession>
<keyword evidence="2" id="KW-1185">Reference proteome</keyword>
<dbReference type="AlphaFoldDB" id="A0A511QBT8"/>
<reference evidence="1 2" key="1">
    <citation type="submission" date="2019-07" db="EMBL/GenBank/DDBJ databases">
        <title>Whole genome shotgun sequence of Vibrio sagamiensis NBRC 104589.</title>
        <authorList>
            <person name="Hosoyama A."/>
            <person name="Uohara A."/>
            <person name="Ohji S."/>
            <person name="Ichikawa N."/>
        </authorList>
    </citation>
    <scope>NUCLEOTIDE SEQUENCE [LARGE SCALE GENOMIC DNA]</scope>
    <source>
        <strain evidence="1 2">NBRC 104589</strain>
    </source>
</reference>
<organism evidence="1 2">
    <name type="scientific">Vibrio sagamiensis NBRC 104589</name>
    <dbReference type="NCBI Taxonomy" id="1219064"/>
    <lineage>
        <taxon>Bacteria</taxon>
        <taxon>Pseudomonadati</taxon>
        <taxon>Pseudomonadota</taxon>
        <taxon>Gammaproteobacteria</taxon>
        <taxon>Vibrionales</taxon>
        <taxon>Vibrionaceae</taxon>
        <taxon>Vibrio</taxon>
    </lineage>
</organism>
<protein>
    <submittedName>
        <fullName evidence="1">Uncharacterized protein</fullName>
    </submittedName>
</protein>
<evidence type="ECO:0000313" key="2">
    <source>
        <dbReference type="Proteomes" id="UP000321922"/>
    </source>
</evidence>
<dbReference type="Proteomes" id="UP000321922">
    <property type="component" value="Unassembled WGS sequence"/>
</dbReference>
<comment type="caution">
    <text evidence="1">The sequence shown here is derived from an EMBL/GenBank/DDBJ whole genome shotgun (WGS) entry which is preliminary data.</text>
</comment>
<evidence type="ECO:0000313" key="1">
    <source>
        <dbReference type="EMBL" id="GEM74677.1"/>
    </source>
</evidence>
<proteinExistence type="predicted"/>
<gene>
    <name evidence="1" type="ORF">VSA01S_07890</name>
</gene>